<accession>Q7NNS2</accession>
<proteinExistence type="predicted"/>
<evidence type="ECO:0000256" key="1">
    <source>
        <dbReference type="ARBA" id="ARBA00022603"/>
    </source>
</evidence>
<dbReference type="PIRSF" id="PIRSF028177">
    <property type="entry name" value="Polyketide_synth_Omtfrase_TcmP"/>
    <property type="match status" value="1"/>
</dbReference>
<dbReference type="InterPro" id="IPR016874">
    <property type="entry name" value="TcmP-like"/>
</dbReference>
<gene>
    <name evidence="3" type="ordered locus">gll0338</name>
</gene>
<sequence>MPTTKVQLGAVQETLLIPLWARAAENNQPDPILRDPKSAEILGQIDYDFSKLAKAEGTQMGCCMRGWLFDRWVSAFLAGHPDGIVVEIGCGLNTRFERVDNGRVLWFDLDLPDAMALRGRFFEPTDRRRFIAASALDPAWVEIVNSAGPRPVLFVAEAVLIYLSEAQVRQFLALVAEHFAGALLAFDSMAPSAVKNQHRHEVMRYYNARFQWGIRDIRAIESWDSRYRVLESCTFWDVPKRYHRRVPLLMRLLYSLPPLNNAYRLSLVRLGRE</sequence>
<dbReference type="PATRIC" id="fig|251221.4.peg.342"/>
<dbReference type="InParanoid" id="Q7NNS2"/>
<dbReference type="EnsemblBacteria" id="BAC88279">
    <property type="protein sequence ID" value="BAC88279"/>
    <property type="gene ID" value="BAC88279"/>
</dbReference>
<dbReference type="GO" id="GO:0032259">
    <property type="term" value="P:methylation"/>
    <property type="evidence" value="ECO:0007669"/>
    <property type="project" value="UniProtKB-KW"/>
</dbReference>
<dbReference type="KEGG" id="gvi:gll0338"/>
<keyword evidence="4" id="KW-1185">Reference proteome</keyword>
<dbReference type="PANTHER" id="PTHR43619:SF2">
    <property type="entry name" value="S-ADENOSYL-L-METHIONINE-DEPENDENT METHYLTRANSFERASES SUPERFAMILY PROTEIN"/>
    <property type="match status" value="1"/>
</dbReference>
<evidence type="ECO:0000256" key="2">
    <source>
        <dbReference type="ARBA" id="ARBA00022679"/>
    </source>
</evidence>
<dbReference type="eggNOG" id="COG3315">
    <property type="taxonomic scope" value="Bacteria"/>
</dbReference>
<dbReference type="InterPro" id="IPR029063">
    <property type="entry name" value="SAM-dependent_MTases_sf"/>
</dbReference>
<organism evidence="3 4">
    <name type="scientific">Gloeobacter violaceus (strain ATCC 29082 / PCC 7421)</name>
    <dbReference type="NCBI Taxonomy" id="251221"/>
    <lineage>
        <taxon>Bacteria</taxon>
        <taxon>Bacillati</taxon>
        <taxon>Cyanobacteriota</taxon>
        <taxon>Cyanophyceae</taxon>
        <taxon>Gloeobacterales</taxon>
        <taxon>Gloeobacteraceae</taxon>
        <taxon>Gloeobacter</taxon>
    </lineage>
</organism>
<dbReference type="PhylomeDB" id="Q7NNS2"/>
<dbReference type="PANTHER" id="PTHR43619">
    <property type="entry name" value="S-ADENOSYL-L-METHIONINE-DEPENDENT METHYLTRANSFERASE YKTD-RELATED"/>
    <property type="match status" value="1"/>
</dbReference>
<protein>
    <submittedName>
        <fullName evidence="3">Gll0338 protein</fullName>
    </submittedName>
</protein>
<dbReference type="Proteomes" id="UP000000557">
    <property type="component" value="Chromosome"/>
</dbReference>
<dbReference type="Gene3D" id="3.40.50.150">
    <property type="entry name" value="Vaccinia Virus protein VP39"/>
    <property type="match status" value="1"/>
</dbReference>
<dbReference type="EMBL" id="BA000045">
    <property type="protein sequence ID" value="BAC88279.1"/>
    <property type="molecule type" value="Genomic_DNA"/>
</dbReference>
<dbReference type="SUPFAM" id="SSF53335">
    <property type="entry name" value="S-adenosyl-L-methionine-dependent methyltransferases"/>
    <property type="match status" value="1"/>
</dbReference>
<keyword evidence="1" id="KW-0489">Methyltransferase</keyword>
<reference evidence="3 4" key="1">
    <citation type="journal article" date="2003" name="DNA Res.">
        <title>Complete genome structure of Gloeobacter violaceus PCC 7421, a cyanobacterium that lacks thylakoids.</title>
        <authorList>
            <person name="Nakamura Y."/>
            <person name="Kaneko T."/>
            <person name="Sato S."/>
            <person name="Mimuro M."/>
            <person name="Miyashita H."/>
            <person name="Tsuchiya T."/>
            <person name="Sasamoto S."/>
            <person name="Watanabe A."/>
            <person name="Kawashima K."/>
            <person name="Kishida Y."/>
            <person name="Kiyokawa C."/>
            <person name="Kohara M."/>
            <person name="Matsumoto M."/>
            <person name="Matsuno A."/>
            <person name="Nakazaki N."/>
            <person name="Shimpo S."/>
            <person name="Takeuchi C."/>
            <person name="Yamada M."/>
            <person name="Tabata S."/>
        </authorList>
    </citation>
    <scope>NUCLEOTIDE SEQUENCE [LARGE SCALE GENOMIC DNA]</scope>
    <source>
        <strain evidence="4">ATCC 29082 / PCC 7421</strain>
    </source>
</reference>
<dbReference type="GO" id="GO:0008168">
    <property type="term" value="F:methyltransferase activity"/>
    <property type="evidence" value="ECO:0007669"/>
    <property type="project" value="UniProtKB-KW"/>
</dbReference>
<dbReference type="HOGENOM" id="CLU_069348_0_0_3"/>
<dbReference type="STRING" id="251221.gene:10757810"/>
<keyword evidence="2" id="KW-0808">Transferase</keyword>
<reference evidence="3 4" key="2">
    <citation type="journal article" date="2003" name="DNA Res.">
        <title>Complete genome structure of Gloeobacter violaceus PCC 7421, a cyanobacterium that lacks thylakoids (supplement).</title>
        <authorList>
            <person name="Nakamura Y."/>
            <person name="Kaneko T."/>
            <person name="Sato S."/>
            <person name="Mimuro M."/>
            <person name="Miyashita H."/>
            <person name="Tsuchiya T."/>
            <person name="Sasamoto S."/>
            <person name="Watanabe A."/>
            <person name="Kawashima K."/>
            <person name="Kishida Y."/>
            <person name="Kiyokawa C."/>
            <person name="Kohara M."/>
            <person name="Matsumoto M."/>
            <person name="Matsuno A."/>
            <person name="Nakazaki N."/>
            <person name="Shimpo S."/>
            <person name="Takeuchi C."/>
            <person name="Yamada M."/>
            <person name="Tabata S."/>
        </authorList>
    </citation>
    <scope>NUCLEOTIDE SEQUENCE [LARGE SCALE GENOMIC DNA]</scope>
    <source>
        <strain evidence="4">ATCC 29082 / PCC 7421</strain>
    </source>
</reference>
<dbReference type="RefSeq" id="WP_011140342.1">
    <property type="nucleotide sequence ID" value="NC_005125.1"/>
</dbReference>
<evidence type="ECO:0000313" key="3">
    <source>
        <dbReference type="EMBL" id="BAC88279.1"/>
    </source>
</evidence>
<dbReference type="AlphaFoldDB" id="Q7NNS2"/>
<dbReference type="Pfam" id="PF04072">
    <property type="entry name" value="LCM"/>
    <property type="match status" value="1"/>
</dbReference>
<evidence type="ECO:0000313" key="4">
    <source>
        <dbReference type="Proteomes" id="UP000000557"/>
    </source>
</evidence>
<name>Q7NNS2_GLOVI</name>
<dbReference type="OrthoDB" id="9800233at2"/>
<dbReference type="InterPro" id="IPR007213">
    <property type="entry name" value="Ppm1/Ppm2/Tcmp"/>
</dbReference>